<sequence>MTSATIPPRSNPVSLPSDASAWPTDRLSDEAVRAIQTCRKHGKAAARHAWQAGAYLSILHARLVKGRKWAAWLHRHEEVVSEDTARRYILLYERTGGRAAGLDGMTLTEAYAAFGITRFTEAASTPPGSNGDGSIHGHERLEADHRRQSSHETPILNGFNGNHHHPVVPNDLEEPADTLAGIGEKAILRAAKEIRQRQNAGRLRRQREREEAARAQRGGKRTWVVTADQRVARCHAVIADPPYGISGEPWEPEDLEGYTREWCGRWSKCGADLVAIFWSQGKLFEGRRWFDESLSGYTFQQVLTWHANNNGAHKSRRWLKQSWEPIFLYRRGGSDRLILAEDKAWSGDLHNLDCYVAPVPQVNYSGHDLKQHPTQKPVSVMRWLVHALSEPGEMVATPFCGVAPCGVAAVQLGRKYHGIEIDERYRRIAEGRIAMYGMA</sequence>
<dbReference type="EMBL" id="CP036426">
    <property type="protein sequence ID" value="QDV36947.1"/>
    <property type="molecule type" value="Genomic_DNA"/>
</dbReference>
<feature type="domain" description="DNA methylase N-4/N-6" evidence="5">
    <location>
        <begin position="235"/>
        <end position="430"/>
    </location>
</feature>
<feature type="region of interest" description="Disordered" evidence="4">
    <location>
        <begin position="1"/>
        <end position="22"/>
    </location>
</feature>
<comment type="similarity">
    <text evidence="3">Belongs to the N(4)/N(6)-methyltransferase family.</text>
</comment>
<dbReference type="GO" id="GO:0032259">
    <property type="term" value="P:methylation"/>
    <property type="evidence" value="ECO:0007669"/>
    <property type="project" value="UniProtKB-KW"/>
</dbReference>
<dbReference type="SUPFAM" id="SSF53335">
    <property type="entry name" value="S-adenosyl-L-methionine-dependent methyltransferases"/>
    <property type="match status" value="1"/>
</dbReference>
<evidence type="ECO:0000256" key="2">
    <source>
        <dbReference type="ARBA" id="ARBA00022679"/>
    </source>
</evidence>
<dbReference type="InterPro" id="IPR002941">
    <property type="entry name" value="DNA_methylase_N4/N6"/>
</dbReference>
<gene>
    <name evidence="6" type="primary">yhdJ_2</name>
    <name evidence="6" type="ORF">ElP_48770</name>
</gene>
<name>A0A518H7V9_9BACT</name>
<protein>
    <recommendedName>
        <fullName evidence="3">Methyltransferase</fullName>
        <ecNumber evidence="3">2.1.1.-</ecNumber>
    </recommendedName>
</protein>
<evidence type="ECO:0000256" key="1">
    <source>
        <dbReference type="ARBA" id="ARBA00022603"/>
    </source>
</evidence>
<dbReference type="Pfam" id="PF01555">
    <property type="entry name" value="N6_N4_Mtase"/>
    <property type="match status" value="1"/>
</dbReference>
<dbReference type="GO" id="GO:0008170">
    <property type="term" value="F:N-methyltransferase activity"/>
    <property type="evidence" value="ECO:0007669"/>
    <property type="project" value="InterPro"/>
</dbReference>
<dbReference type="InterPro" id="IPR029063">
    <property type="entry name" value="SAM-dependent_MTases_sf"/>
</dbReference>
<keyword evidence="1 6" id="KW-0489">Methyltransferase</keyword>
<dbReference type="Proteomes" id="UP000317835">
    <property type="component" value="Chromosome"/>
</dbReference>
<keyword evidence="2 6" id="KW-0808">Transferase</keyword>
<dbReference type="PRINTS" id="PR00508">
    <property type="entry name" value="S21N4MTFRASE"/>
</dbReference>
<dbReference type="KEGG" id="tpla:ElP_48770"/>
<organism evidence="6 7">
    <name type="scientific">Tautonia plasticadhaerens</name>
    <dbReference type="NCBI Taxonomy" id="2527974"/>
    <lineage>
        <taxon>Bacteria</taxon>
        <taxon>Pseudomonadati</taxon>
        <taxon>Planctomycetota</taxon>
        <taxon>Planctomycetia</taxon>
        <taxon>Isosphaerales</taxon>
        <taxon>Isosphaeraceae</taxon>
        <taxon>Tautonia</taxon>
    </lineage>
</organism>
<dbReference type="EC" id="2.1.1.-" evidence="3"/>
<dbReference type="AlphaFoldDB" id="A0A518H7V9"/>
<evidence type="ECO:0000313" key="6">
    <source>
        <dbReference type="EMBL" id="QDV36947.1"/>
    </source>
</evidence>
<evidence type="ECO:0000313" key="7">
    <source>
        <dbReference type="Proteomes" id="UP000317835"/>
    </source>
</evidence>
<accession>A0A518H7V9</accession>
<evidence type="ECO:0000256" key="4">
    <source>
        <dbReference type="SAM" id="MobiDB-lite"/>
    </source>
</evidence>
<dbReference type="InterPro" id="IPR001091">
    <property type="entry name" value="RM_Methyltransferase"/>
</dbReference>
<keyword evidence="7" id="KW-1185">Reference proteome</keyword>
<proteinExistence type="inferred from homology"/>
<reference evidence="6 7" key="1">
    <citation type="submission" date="2019-02" db="EMBL/GenBank/DDBJ databases">
        <title>Deep-cultivation of Planctomycetes and their phenomic and genomic characterization uncovers novel biology.</title>
        <authorList>
            <person name="Wiegand S."/>
            <person name="Jogler M."/>
            <person name="Boedeker C."/>
            <person name="Pinto D."/>
            <person name="Vollmers J."/>
            <person name="Rivas-Marin E."/>
            <person name="Kohn T."/>
            <person name="Peeters S.H."/>
            <person name="Heuer A."/>
            <person name="Rast P."/>
            <person name="Oberbeckmann S."/>
            <person name="Bunk B."/>
            <person name="Jeske O."/>
            <person name="Meyerdierks A."/>
            <person name="Storesund J.E."/>
            <person name="Kallscheuer N."/>
            <person name="Luecker S."/>
            <person name="Lage O.M."/>
            <person name="Pohl T."/>
            <person name="Merkel B.J."/>
            <person name="Hornburger P."/>
            <person name="Mueller R.-W."/>
            <person name="Bruemmer F."/>
            <person name="Labrenz M."/>
            <person name="Spormann A.M."/>
            <person name="Op den Camp H."/>
            <person name="Overmann J."/>
            <person name="Amann R."/>
            <person name="Jetten M.S.M."/>
            <person name="Mascher T."/>
            <person name="Medema M.H."/>
            <person name="Devos D.P."/>
            <person name="Kaster A.-K."/>
            <person name="Ovreas L."/>
            <person name="Rohde M."/>
            <person name="Galperin M.Y."/>
            <person name="Jogler C."/>
        </authorList>
    </citation>
    <scope>NUCLEOTIDE SEQUENCE [LARGE SCALE GENOMIC DNA]</scope>
    <source>
        <strain evidence="6 7">ElP</strain>
    </source>
</reference>
<dbReference type="GO" id="GO:0003677">
    <property type="term" value="F:DNA binding"/>
    <property type="evidence" value="ECO:0007669"/>
    <property type="project" value="InterPro"/>
</dbReference>
<dbReference type="Gene3D" id="3.40.50.150">
    <property type="entry name" value="Vaccinia Virus protein VP39"/>
    <property type="match status" value="1"/>
</dbReference>
<evidence type="ECO:0000259" key="5">
    <source>
        <dbReference type="Pfam" id="PF01555"/>
    </source>
</evidence>
<evidence type="ECO:0000256" key="3">
    <source>
        <dbReference type="RuleBase" id="RU362026"/>
    </source>
</evidence>